<reference evidence="1 2" key="2">
    <citation type="submission" date="2018-11" db="EMBL/GenBank/DDBJ databases">
        <authorList>
            <consortium name="Pathogen Informatics"/>
        </authorList>
    </citation>
    <scope>NUCLEOTIDE SEQUENCE [LARGE SCALE GENOMIC DNA]</scope>
</reference>
<dbReference type="WBParaSite" id="NBR_0001518201-mRNA-1">
    <property type="protein sequence ID" value="NBR_0001518201-mRNA-1"/>
    <property type="gene ID" value="NBR_0001518201"/>
</dbReference>
<dbReference type="Proteomes" id="UP000271162">
    <property type="component" value="Unassembled WGS sequence"/>
</dbReference>
<proteinExistence type="predicted"/>
<dbReference type="EMBL" id="UYSL01021629">
    <property type="protein sequence ID" value="VDL78777.1"/>
    <property type="molecule type" value="Genomic_DNA"/>
</dbReference>
<evidence type="ECO:0000313" key="2">
    <source>
        <dbReference type="Proteomes" id="UP000271162"/>
    </source>
</evidence>
<accession>A0A0N4YEP1</accession>
<sequence>MLNIEERTALTEEMLARIYRMLLNFDQRLSRIERTVNAIDQKLSAPQGPLEFRYCSAAKIADLTIRMAHENSVNFARALELEIFKDSDAQLGEKVSDRHSIDRVNLLKECRHRFYYVPIALRDEFWKKIKASLITRLRKVRKDLKDKAPLLAIEDGPGTSGTFNDAFDFTSNL</sequence>
<protein>
    <submittedName>
        <fullName evidence="3">PhoU domain-containing protein</fullName>
    </submittedName>
</protein>
<evidence type="ECO:0000313" key="3">
    <source>
        <dbReference type="WBParaSite" id="NBR_0001518201-mRNA-1"/>
    </source>
</evidence>
<keyword evidence="2" id="KW-1185">Reference proteome</keyword>
<organism evidence="3">
    <name type="scientific">Nippostrongylus brasiliensis</name>
    <name type="common">Rat hookworm</name>
    <dbReference type="NCBI Taxonomy" id="27835"/>
    <lineage>
        <taxon>Eukaryota</taxon>
        <taxon>Metazoa</taxon>
        <taxon>Ecdysozoa</taxon>
        <taxon>Nematoda</taxon>
        <taxon>Chromadorea</taxon>
        <taxon>Rhabditida</taxon>
        <taxon>Rhabditina</taxon>
        <taxon>Rhabditomorpha</taxon>
        <taxon>Strongyloidea</taxon>
        <taxon>Heligmosomidae</taxon>
        <taxon>Nippostrongylus</taxon>
    </lineage>
</organism>
<name>A0A0N4YEP1_NIPBR</name>
<dbReference type="AlphaFoldDB" id="A0A0N4YEP1"/>
<evidence type="ECO:0000313" key="1">
    <source>
        <dbReference type="EMBL" id="VDL78777.1"/>
    </source>
</evidence>
<reference evidence="3" key="1">
    <citation type="submission" date="2017-02" db="UniProtKB">
        <authorList>
            <consortium name="WormBaseParasite"/>
        </authorList>
    </citation>
    <scope>IDENTIFICATION</scope>
</reference>
<gene>
    <name evidence="1" type="ORF">NBR_LOCUS15183</name>
</gene>